<reference evidence="2 3" key="1">
    <citation type="submission" date="2015-12" db="EMBL/GenBank/DDBJ databases">
        <title>Dictyostelia acquired genes for synthesis and detection of signals that induce cell-type specialization by lateral gene transfer from prokaryotes.</title>
        <authorList>
            <person name="Gloeckner G."/>
            <person name="Schaap P."/>
        </authorList>
    </citation>
    <scope>NUCLEOTIDE SEQUENCE [LARGE SCALE GENOMIC DNA]</scope>
    <source>
        <strain evidence="2 3">TK</strain>
    </source>
</reference>
<gene>
    <name evidence="2" type="ORF">DLAC_05512</name>
</gene>
<dbReference type="Pfam" id="PF00248">
    <property type="entry name" value="Aldo_ket_red"/>
    <property type="match status" value="1"/>
</dbReference>
<dbReference type="EMBL" id="LODT01000028">
    <property type="protein sequence ID" value="KYQ92918.1"/>
    <property type="molecule type" value="Genomic_DNA"/>
</dbReference>
<dbReference type="InterPro" id="IPR023210">
    <property type="entry name" value="NADP_OxRdtase_dom"/>
</dbReference>
<accession>A0A151ZG21</accession>
<name>A0A151ZG21_TIELA</name>
<dbReference type="Proteomes" id="UP000076078">
    <property type="component" value="Unassembled WGS sequence"/>
</dbReference>
<dbReference type="AlphaFoldDB" id="A0A151ZG21"/>
<dbReference type="OrthoDB" id="48988at2759"/>
<dbReference type="InterPro" id="IPR036812">
    <property type="entry name" value="NAD(P)_OxRdtase_dom_sf"/>
</dbReference>
<protein>
    <recommendedName>
        <fullName evidence="1">NADP-dependent oxidoreductase domain-containing protein</fullName>
    </recommendedName>
</protein>
<dbReference type="PANTHER" id="PTHR43147:SF2">
    <property type="entry name" value="NADP-DEPENDENT OXIDOREDUCTASE DOMAIN-CONTAINING PROTEIN"/>
    <property type="match status" value="1"/>
</dbReference>
<dbReference type="OMA" id="TWDLADH"/>
<dbReference type="FunCoup" id="A0A151ZG21">
    <property type="interactions" value="23"/>
</dbReference>
<feature type="domain" description="NADP-dependent oxidoreductase" evidence="1">
    <location>
        <begin position="5"/>
        <end position="286"/>
    </location>
</feature>
<dbReference type="Gene3D" id="3.20.20.100">
    <property type="entry name" value="NADP-dependent oxidoreductase domain"/>
    <property type="match status" value="1"/>
</dbReference>
<sequence>MIEYINNGFTVFDLADHYGPSEDLYGELNSQVYKDDDNELGLDSDRKKEITAFTKWFPRPGNMSLENVSSSIENTIQRMKVTQIDLLQFHWWDYDDERYILALQSLKSLQNQGKIRHIGLTNFDTATMKRIVMDGNSPSIVSNQVSYSVIDRRVEKTMIKYCKDADISILAYGVCLGGLISEKFLGVPQPSQVALNTWSLSKYSDYVNRWGGWNLFQELLEQLKLVGDKYSVSLTAVAIRYILDKEMVAAVILGCRLGIHQHIDETKSVFSFKLDQDDIKKIDKIASKGDTMLGWNDCGDEYR</sequence>
<dbReference type="STRING" id="361077.A0A151ZG21"/>
<evidence type="ECO:0000259" key="1">
    <source>
        <dbReference type="Pfam" id="PF00248"/>
    </source>
</evidence>
<organism evidence="2 3">
    <name type="scientific">Tieghemostelium lacteum</name>
    <name type="common">Slime mold</name>
    <name type="synonym">Dictyostelium lacteum</name>
    <dbReference type="NCBI Taxonomy" id="361077"/>
    <lineage>
        <taxon>Eukaryota</taxon>
        <taxon>Amoebozoa</taxon>
        <taxon>Evosea</taxon>
        <taxon>Eumycetozoa</taxon>
        <taxon>Dictyostelia</taxon>
        <taxon>Dictyosteliales</taxon>
        <taxon>Raperosteliaceae</taxon>
        <taxon>Tieghemostelium</taxon>
    </lineage>
</organism>
<dbReference type="SUPFAM" id="SSF51430">
    <property type="entry name" value="NAD(P)-linked oxidoreductase"/>
    <property type="match status" value="1"/>
</dbReference>
<dbReference type="CDD" id="cd19101">
    <property type="entry name" value="AKR_unchar"/>
    <property type="match status" value="1"/>
</dbReference>
<comment type="caution">
    <text evidence="2">The sequence shown here is derived from an EMBL/GenBank/DDBJ whole genome shotgun (WGS) entry which is preliminary data.</text>
</comment>
<proteinExistence type="predicted"/>
<dbReference type="PANTHER" id="PTHR43147">
    <property type="entry name" value="PROTEIN TAS"/>
    <property type="match status" value="1"/>
</dbReference>
<dbReference type="InParanoid" id="A0A151ZG21"/>
<evidence type="ECO:0000313" key="2">
    <source>
        <dbReference type="EMBL" id="KYQ92918.1"/>
    </source>
</evidence>
<evidence type="ECO:0000313" key="3">
    <source>
        <dbReference type="Proteomes" id="UP000076078"/>
    </source>
</evidence>
<keyword evidence="3" id="KW-1185">Reference proteome</keyword>